<feature type="transmembrane region" description="Helical" evidence="6">
    <location>
        <begin position="30"/>
        <end position="48"/>
    </location>
</feature>
<feature type="transmembrane region" description="Helical" evidence="6">
    <location>
        <begin position="158"/>
        <end position="180"/>
    </location>
</feature>
<comment type="subcellular location">
    <subcellularLocation>
        <location evidence="1">Membrane</location>
        <topology evidence="1">Multi-pass membrane protein</topology>
    </subcellularLocation>
</comment>
<proteinExistence type="predicted"/>
<protein>
    <recommendedName>
        <fullName evidence="7">Ferric oxidoreductase domain-containing protein</fullName>
    </recommendedName>
</protein>
<dbReference type="GeneID" id="39596533"/>
<keyword evidence="2 6" id="KW-0812">Transmembrane</keyword>
<evidence type="ECO:0000313" key="8">
    <source>
        <dbReference type="EMBL" id="RWQ93968.1"/>
    </source>
</evidence>
<evidence type="ECO:0000256" key="6">
    <source>
        <dbReference type="SAM" id="Phobius"/>
    </source>
</evidence>
<feature type="domain" description="Ferric oxidoreductase" evidence="7">
    <location>
        <begin position="111"/>
        <end position="251"/>
    </location>
</feature>
<comment type="caution">
    <text evidence="8">The sequence shown here is derived from an EMBL/GenBank/DDBJ whole genome shotgun (WGS) entry which is preliminary data.</text>
</comment>
<dbReference type="AlphaFoldDB" id="A0A443HQ49"/>
<sequence>MPLSWPYHFVSLSPAEVQQRRDVLTIRGHYAQYSTLAMALFISLYARLSKKRSVRPEPKKRGISWWNSPPVQGWKETRKQYLLILSWLALLLTLSVWKTGNDYLHLTKSLGHVALSQLPFQTLLSPVSFMFTSNPGLPSILSIVTSIPQPALSPYHRLFGRLIILPLLFAHAVLYLSFFAQSGHPDFGTLLVKRVRDSDVQYGIAGLVLAVCILFVRRPMAQRPGATRVVSKRRRTFYVVHLLSVAGLLAAAYFHVVYARTFVLESLGAFVISVGCCWAMDAGKSAGKRGSSAKHLG</sequence>
<accession>A0A443HQ49</accession>
<feature type="transmembrane region" description="Helical" evidence="6">
    <location>
        <begin position="237"/>
        <end position="256"/>
    </location>
</feature>
<keyword evidence="9" id="KW-1185">Reference proteome</keyword>
<evidence type="ECO:0000259" key="7">
    <source>
        <dbReference type="Pfam" id="PF01794"/>
    </source>
</evidence>
<feature type="transmembrane region" description="Helical" evidence="6">
    <location>
        <begin position="118"/>
        <end position="137"/>
    </location>
</feature>
<dbReference type="GO" id="GO:0016491">
    <property type="term" value="F:oxidoreductase activity"/>
    <property type="evidence" value="ECO:0007669"/>
    <property type="project" value="UniProtKB-ARBA"/>
</dbReference>
<evidence type="ECO:0000256" key="5">
    <source>
        <dbReference type="ARBA" id="ARBA00023136"/>
    </source>
</evidence>
<organism evidence="8 9">
    <name type="scientific">Byssochlamys spectabilis</name>
    <name type="common">Paecilomyces variotii</name>
    <dbReference type="NCBI Taxonomy" id="264951"/>
    <lineage>
        <taxon>Eukaryota</taxon>
        <taxon>Fungi</taxon>
        <taxon>Dikarya</taxon>
        <taxon>Ascomycota</taxon>
        <taxon>Pezizomycotina</taxon>
        <taxon>Eurotiomycetes</taxon>
        <taxon>Eurotiomycetidae</taxon>
        <taxon>Eurotiales</taxon>
        <taxon>Thermoascaceae</taxon>
        <taxon>Paecilomyces</taxon>
    </lineage>
</organism>
<dbReference type="GO" id="GO:0006811">
    <property type="term" value="P:monoatomic ion transport"/>
    <property type="evidence" value="ECO:0007669"/>
    <property type="project" value="UniProtKB-KW"/>
</dbReference>
<evidence type="ECO:0000256" key="3">
    <source>
        <dbReference type="ARBA" id="ARBA00022989"/>
    </source>
</evidence>
<dbReference type="RefSeq" id="XP_028483613.1">
    <property type="nucleotide sequence ID" value="XM_028627256.1"/>
</dbReference>
<evidence type="ECO:0000256" key="2">
    <source>
        <dbReference type="ARBA" id="ARBA00022692"/>
    </source>
</evidence>
<reference evidence="8 9" key="1">
    <citation type="journal article" date="2018" name="Front. Microbiol.">
        <title>Genomic and genetic insights into a cosmopolitan fungus, Paecilomyces variotii (Eurotiales).</title>
        <authorList>
            <person name="Urquhart A.S."/>
            <person name="Mondo S.J."/>
            <person name="Makela M.R."/>
            <person name="Hane J.K."/>
            <person name="Wiebenga A."/>
            <person name="He G."/>
            <person name="Mihaltcheva S."/>
            <person name="Pangilinan J."/>
            <person name="Lipzen A."/>
            <person name="Barry K."/>
            <person name="de Vries R.P."/>
            <person name="Grigoriev I.V."/>
            <person name="Idnurm A."/>
        </authorList>
    </citation>
    <scope>NUCLEOTIDE SEQUENCE [LARGE SCALE GENOMIC DNA]</scope>
    <source>
        <strain evidence="8 9">CBS 101075</strain>
    </source>
</reference>
<name>A0A443HQ49_BYSSP</name>
<dbReference type="STRING" id="264951.A0A443HQ49"/>
<dbReference type="VEuPathDB" id="FungiDB:C8Q69DRAFT_311147"/>
<dbReference type="Pfam" id="PF01794">
    <property type="entry name" value="Ferric_reduct"/>
    <property type="match status" value="1"/>
</dbReference>
<evidence type="ECO:0000256" key="1">
    <source>
        <dbReference type="ARBA" id="ARBA00004141"/>
    </source>
</evidence>
<evidence type="ECO:0000313" key="9">
    <source>
        <dbReference type="Proteomes" id="UP000283841"/>
    </source>
</evidence>
<keyword evidence="4" id="KW-0406">Ion transport</keyword>
<keyword evidence="4" id="KW-0813">Transport</keyword>
<evidence type="ECO:0000256" key="4">
    <source>
        <dbReference type="ARBA" id="ARBA00023065"/>
    </source>
</evidence>
<keyword evidence="3 6" id="KW-1133">Transmembrane helix</keyword>
<feature type="transmembrane region" description="Helical" evidence="6">
    <location>
        <begin position="81"/>
        <end position="98"/>
    </location>
</feature>
<dbReference type="GO" id="GO:0016020">
    <property type="term" value="C:membrane"/>
    <property type="evidence" value="ECO:0007669"/>
    <property type="project" value="UniProtKB-SubCell"/>
</dbReference>
<keyword evidence="5 6" id="KW-0472">Membrane</keyword>
<dbReference type="InterPro" id="IPR013130">
    <property type="entry name" value="Fe3_Rdtase_TM_dom"/>
</dbReference>
<dbReference type="Proteomes" id="UP000283841">
    <property type="component" value="Unassembled WGS sequence"/>
</dbReference>
<dbReference type="EMBL" id="RCNU01000008">
    <property type="protein sequence ID" value="RWQ93968.1"/>
    <property type="molecule type" value="Genomic_DNA"/>
</dbReference>
<feature type="transmembrane region" description="Helical" evidence="6">
    <location>
        <begin position="200"/>
        <end position="216"/>
    </location>
</feature>
<gene>
    <name evidence="8" type="ORF">C8Q69DRAFT_311147</name>
</gene>